<evidence type="ECO:0000313" key="1">
    <source>
        <dbReference type="EMBL" id="RYR70576.1"/>
    </source>
</evidence>
<evidence type="ECO:0000313" key="2">
    <source>
        <dbReference type="Proteomes" id="UP000289738"/>
    </source>
</evidence>
<organism evidence="1 2">
    <name type="scientific">Arachis hypogaea</name>
    <name type="common">Peanut</name>
    <dbReference type="NCBI Taxonomy" id="3818"/>
    <lineage>
        <taxon>Eukaryota</taxon>
        <taxon>Viridiplantae</taxon>
        <taxon>Streptophyta</taxon>
        <taxon>Embryophyta</taxon>
        <taxon>Tracheophyta</taxon>
        <taxon>Spermatophyta</taxon>
        <taxon>Magnoliopsida</taxon>
        <taxon>eudicotyledons</taxon>
        <taxon>Gunneridae</taxon>
        <taxon>Pentapetalae</taxon>
        <taxon>rosids</taxon>
        <taxon>fabids</taxon>
        <taxon>Fabales</taxon>
        <taxon>Fabaceae</taxon>
        <taxon>Papilionoideae</taxon>
        <taxon>50 kb inversion clade</taxon>
        <taxon>dalbergioids sensu lato</taxon>
        <taxon>Dalbergieae</taxon>
        <taxon>Pterocarpus clade</taxon>
        <taxon>Arachis</taxon>
    </lineage>
</organism>
<accession>A0A445E532</accession>
<reference evidence="1 2" key="1">
    <citation type="submission" date="2019-01" db="EMBL/GenBank/DDBJ databases">
        <title>Sequencing of cultivated peanut Arachis hypogaea provides insights into genome evolution and oil improvement.</title>
        <authorList>
            <person name="Chen X."/>
        </authorList>
    </citation>
    <scope>NUCLEOTIDE SEQUENCE [LARGE SCALE GENOMIC DNA]</scope>
    <source>
        <strain evidence="2">cv. Fuhuasheng</strain>
        <tissue evidence="1">Leaves</tissue>
    </source>
</reference>
<gene>
    <name evidence="1" type="ORF">Ahy_A03g017048</name>
</gene>
<keyword evidence="2" id="KW-1185">Reference proteome</keyword>
<dbReference type="PANTHER" id="PTHR33248">
    <property type="entry name" value="ZINC ION-BINDING PROTEIN"/>
    <property type="match status" value="1"/>
</dbReference>
<protein>
    <recommendedName>
        <fullName evidence="3">Zinc finger GRF-type domain-containing protein</fullName>
    </recommendedName>
</protein>
<dbReference type="Proteomes" id="UP000289738">
    <property type="component" value="Chromosome A03"/>
</dbReference>
<evidence type="ECO:0008006" key="3">
    <source>
        <dbReference type="Google" id="ProtNLM"/>
    </source>
</evidence>
<proteinExistence type="predicted"/>
<dbReference type="AlphaFoldDB" id="A0A445E532"/>
<dbReference type="EMBL" id="SDMP01000003">
    <property type="protein sequence ID" value="RYR70576.1"/>
    <property type="molecule type" value="Genomic_DNA"/>
</dbReference>
<name>A0A445E532_ARAHY</name>
<sequence>MATKGHHELHEEAQENSASSLVPCAVHAGDLNDAVAPRCFCKVYAIMYMSNTISNPNRNFLDCPFYKETHCKIFVWVDEHLAIIGSNCCICDSRHLGEKHVEVVEEEEELDHKMAVLEEKIITLEKKKNP</sequence>
<comment type="caution">
    <text evidence="1">The sequence shown here is derived from an EMBL/GenBank/DDBJ whole genome shotgun (WGS) entry which is preliminary data.</text>
</comment>